<protein>
    <submittedName>
        <fullName evidence="1">Uncharacterized protein</fullName>
    </submittedName>
</protein>
<evidence type="ECO:0000313" key="1">
    <source>
        <dbReference type="EMBL" id="KGN45633.1"/>
    </source>
</evidence>
<dbReference type="Proteomes" id="UP000029981">
    <property type="component" value="Chromosome 6"/>
</dbReference>
<evidence type="ECO:0000313" key="2">
    <source>
        <dbReference type="Proteomes" id="UP000029981"/>
    </source>
</evidence>
<dbReference type="EMBL" id="CM002927">
    <property type="protein sequence ID" value="KGN45633.1"/>
    <property type="molecule type" value="Genomic_DNA"/>
</dbReference>
<name>A0A0A0K829_CUCSA</name>
<reference evidence="1 2" key="4">
    <citation type="journal article" date="2011" name="BMC Genomics">
        <title>RNA-Seq improves annotation of protein-coding genes in the cucumber genome.</title>
        <authorList>
            <person name="Li Z."/>
            <person name="Zhang Z."/>
            <person name="Yan P."/>
            <person name="Huang S."/>
            <person name="Fei Z."/>
            <person name="Lin K."/>
        </authorList>
    </citation>
    <scope>NUCLEOTIDE SEQUENCE [LARGE SCALE GENOMIC DNA]</scope>
    <source>
        <strain evidence="2">cv. 9930</strain>
    </source>
</reference>
<gene>
    <name evidence="1" type="ORF">Csa_6G002280</name>
</gene>
<organism evidence="1 2">
    <name type="scientific">Cucumis sativus</name>
    <name type="common">Cucumber</name>
    <dbReference type="NCBI Taxonomy" id="3659"/>
    <lineage>
        <taxon>Eukaryota</taxon>
        <taxon>Viridiplantae</taxon>
        <taxon>Streptophyta</taxon>
        <taxon>Embryophyta</taxon>
        <taxon>Tracheophyta</taxon>
        <taxon>Spermatophyta</taxon>
        <taxon>Magnoliopsida</taxon>
        <taxon>eudicotyledons</taxon>
        <taxon>Gunneridae</taxon>
        <taxon>Pentapetalae</taxon>
        <taxon>rosids</taxon>
        <taxon>fabids</taxon>
        <taxon>Cucurbitales</taxon>
        <taxon>Cucurbitaceae</taxon>
        <taxon>Benincaseae</taxon>
        <taxon>Cucumis</taxon>
    </lineage>
</organism>
<accession>A0A0A0K829</accession>
<keyword evidence="2" id="KW-1185">Reference proteome</keyword>
<dbReference type="AlphaFoldDB" id="A0A0A0K829"/>
<reference evidence="1 2" key="3">
    <citation type="journal article" date="2010" name="BMC Genomics">
        <title>Transcriptome sequencing and comparative analysis of cucumber flowers with different sex types.</title>
        <authorList>
            <person name="Guo S."/>
            <person name="Zheng Y."/>
            <person name="Joung J.G."/>
            <person name="Liu S."/>
            <person name="Zhang Z."/>
            <person name="Crasta O.R."/>
            <person name="Sobral B.W."/>
            <person name="Xu Y."/>
            <person name="Huang S."/>
            <person name="Fei Z."/>
        </authorList>
    </citation>
    <scope>NUCLEOTIDE SEQUENCE [LARGE SCALE GENOMIC DNA]</scope>
    <source>
        <strain evidence="2">cv. 9930</strain>
    </source>
</reference>
<reference evidence="1 2" key="1">
    <citation type="journal article" date="2009" name="Nat. Genet.">
        <title>The genome of the cucumber, Cucumis sativus L.</title>
        <authorList>
            <person name="Huang S."/>
            <person name="Li R."/>
            <person name="Zhang Z."/>
            <person name="Li L."/>
            <person name="Gu X."/>
            <person name="Fan W."/>
            <person name="Lucas W.J."/>
            <person name="Wang X."/>
            <person name="Xie B."/>
            <person name="Ni P."/>
            <person name="Ren Y."/>
            <person name="Zhu H."/>
            <person name="Li J."/>
            <person name="Lin K."/>
            <person name="Jin W."/>
            <person name="Fei Z."/>
            <person name="Li G."/>
            <person name="Staub J."/>
            <person name="Kilian A."/>
            <person name="van der Vossen E.A."/>
            <person name="Wu Y."/>
            <person name="Guo J."/>
            <person name="He J."/>
            <person name="Jia Z."/>
            <person name="Ren Y."/>
            <person name="Tian G."/>
            <person name="Lu Y."/>
            <person name="Ruan J."/>
            <person name="Qian W."/>
            <person name="Wang M."/>
            <person name="Huang Q."/>
            <person name="Li B."/>
            <person name="Xuan Z."/>
            <person name="Cao J."/>
            <person name="Asan"/>
            <person name="Wu Z."/>
            <person name="Zhang J."/>
            <person name="Cai Q."/>
            <person name="Bai Y."/>
            <person name="Zhao B."/>
            <person name="Han Y."/>
            <person name="Li Y."/>
            <person name="Li X."/>
            <person name="Wang S."/>
            <person name="Shi Q."/>
            <person name="Liu S."/>
            <person name="Cho W.K."/>
            <person name="Kim J.Y."/>
            <person name="Xu Y."/>
            <person name="Heller-Uszynska K."/>
            <person name="Miao H."/>
            <person name="Cheng Z."/>
            <person name="Zhang S."/>
            <person name="Wu J."/>
            <person name="Yang Y."/>
            <person name="Kang H."/>
            <person name="Li M."/>
            <person name="Liang H."/>
            <person name="Ren X."/>
            <person name="Shi Z."/>
            <person name="Wen M."/>
            <person name="Jian M."/>
            <person name="Yang H."/>
            <person name="Zhang G."/>
            <person name="Yang Z."/>
            <person name="Chen R."/>
            <person name="Liu S."/>
            <person name="Li J."/>
            <person name="Ma L."/>
            <person name="Liu H."/>
            <person name="Zhou Y."/>
            <person name="Zhao J."/>
            <person name="Fang X."/>
            <person name="Li G."/>
            <person name="Fang L."/>
            <person name="Li Y."/>
            <person name="Liu D."/>
            <person name="Zheng H."/>
            <person name="Zhang Y."/>
            <person name="Qin N."/>
            <person name="Li Z."/>
            <person name="Yang G."/>
            <person name="Yang S."/>
            <person name="Bolund L."/>
            <person name="Kristiansen K."/>
            <person name="Zheng H."/>
            <person name="Li S."/>
            <person name="Zhang X."/>
            <person name="Yang H."/>
            <person name="Wang J."/>
            <person name="Sun R."/>
            <person name="Zhang B."/>
            <person name="Jiang S."/>
            <person name="Wang J."/>
            <person name="Du Y."/>
            <person name="Li S."/>
        </authorList>
    </citation>
    <scope>NUCLEOTIDE SEQUENCE [LARGE SCALE GENOMIC DNA]</scope>
    <source>
        <strain evidence="2">cv. 9930</strain>
    </source>
</reference>
<reference evidence="1 2" key="2">
    <citation type="journal article" date="2009" name="PLoS ONE">
        <title>An integrated genetic and cytogenetic map of the cucumber genome.</title>
        <authorList>
            <person name="Ren Y."/>
            <person name="Zhang Z."/>
            <person name="Liu J."/>
            <person name="Staub J.E."/>
            <person name="Han Y."/>
            <person name="Cheng Z."/>
            <person name="Li X."/>
            <person name="Lu J."/>
            <person name="Miao H."/>
            <person name="Kang H."/>
            <person name="Xie B."/>
            <person name="Gu X."/>
            <person name="Wang X."/>
            <person name="Du Y."/>
            <person name="Jin W."/>
            <person name="Huang S."/>
        </authorList>
    </citation>
    <scope>NUCLEOTIDE SEQUENCE [LARGE SCALE GENOMIC DNA]</scope>
    <source>
        <strain evidence="2">cv. 9930</strain>
    </source>
</reference>
<dbReference type="Gramene" id="KGN45633">
    <property type="protein sequence ID" value="KGN45633"/>
    <property type="gene ID" value="Csa_6G002280"/>
</dbReference>
<proteinExistence type="predicted"/>
<sequence>MERFKGNLGTFIMIHRKVGEQSSRQLQRCNEPRGTVRYDYHEHQRCEFHVGFLSNLSQQGGCINERFKLLKPY</sequence>